<dbReference type="Proteomes" id="UP000526125">
    <property type="component" value="Unassembled WGS sequence"/>
</dbReference>
<dbReference type="InterPro" id="IPR042095">
    <property type="entry name" value="SUMF_sf"/>
</dbReference>
<evidence type="ECO:0000259" key="1">
    <source>
        <dbReference type="Pfam" id="PF03781"/>
    </source>
</evidence>
<dbReference type="PANTHER" id="PTHR23150:SF19">
    <property type="entry name" value="FORMYLGLYCINE-GENERATING ENZYME"/>
    <property type="match status" value="1"/>
</dbReference>
<evidence type="ECO:0000313" key="3">
    <source>
        <dbReference type="Proteomes" id="UP000526125"/>
    </source>
</evidence>
<gene>
    <name evidence="2" type="ORF">HP552_32460</name>
</gene>
<comment type="caution">
    <text evidence="2">The sequence shown here is derived from an EMBL/GenBank/DDBJ whole genome shotgun (WGS) entry which is preliminary data.</text>
</comment>
<sequence>MRQMPEEIPQIKSSCCCAASRGGRLEEKITSQDAPEIAVSSELNTPATYTSPHSDILHVNEAGGKAHHGNTDDAGKKDTERLLITGGRFLMGTNDPEAFAADGEGPVREIQVDSFYLDACTVTNAEFEQFIRETGYRTEAEQFGWSFVFHLFVSSQTAAQVQTVVQHTPWWWVVEGADWAHPEGPDTHIRDRADHPVIHISWNDANAYCHWAGKRLPTEAEWEYAARGGLIQKKYPWGDTLRPEGQHYCNIWQGVFPTKNNAADGYAGTAPSRSFPPNAYGLYNMSGNVWEWCADNYVTDHEKSIMADIAAPSHEVRKVLKGGSYLCHRSYCNRYRVAARIPNTPDTSTGHIGFRCAANVLTI</sequence>
<reference evidence="2 3" key="1">
    <citation type="submission" date="2020-05" db="EMBL/GenBank/DDBJ databases">
        <title>Genome Sequencing of Type Strains.</title>
        <authorList>
            <person name="Lemaire J.F."/>
            <person name="Inderbitzin P."/>
            <person name="Gregorio O.A."/>
            <person name="Collins S.B."/>
            <person name="Wespe N."/>
            <person name="Knight-Connoni V."/>
        </authorList>
    </citation>
    <scope>NUCLEOTIDE SEQUENCE [LARGE SCALE GENOMIC DNA]</scope>
    <source>
        <strain evidence="2 3">LMG 21957</strain>
    </source>
</reference>
<dbReference type="InterPro" id="IPR005532">
    <property type="entry name" value="SUMF_dom"/>
</dbReference>
<protein>
    <submittedName>
        <fullName evidence="2">Formylglycine-generating enzyme family protein</fullName>
    </submittedName>
</protein>
<dbReference type="SUPFAM" id="SSF56436">
    <property type="entry name" value="C-type lectin-like"/>
    <property type="match status" value="1"/>
</dbReference>
<dbReference type="Pfam" id="PF03781">
    <property type="entry name" value="FGE-sulfatase"/>
    <property type="match status" value="1"/>
</dbReference>
<accession>A0A7Y6C3I0</accession>
<keyword evidence="3" id="KW-1185">Reference proteome</keyword>
<dbReference type="InterPro" id="IPR016187">
    <property type="entry name" value="CTDL_fold"/>
</dbReference>
<organism evidence="2 3">
    <name type="scientific">Paenibacillus xylanilyticus</name>
    <dbReference type="NCBI Taxonomy" id="248903"/>
    <lineage>
        <taxon>Bacteria</taxon>
        <taxon>Bacillati</taxon>
        <taxon>Bacillota</taxon>
        <taxon>Bacilli</taxon>
        <taxon>Bacillales</taxon>
        <taxon>Paenibacillaceae</taxon>
        <taxon>Paenibacillus</taxon>
    </lineage>
</organism>
<dbReference type="PANTHER" id="PTHR23150">
    <property type="entry name" value="SULFATASE MODIFYING FACTOR 1, 2"/>
    <property type="match status" value="1"/>
</dbReference>
<feature type="domain" description="Sulfatase-modifying factor enzyme-like" evidence="1">
    <location>
        <begin position="79"/>
        <end position="357"/>
    </location>
</feature>
<dbReference type="InterPro" id="IPR051043">
    <property type="entry name" value="Sulfatase_Mod_Factor_Kinase"/>
</dbReference>
<name>A0A7Y6C3I0_9BACL</name>
<proteinExistence type="predicted"/>
<evidence type="ECO:0000313" key="2">
    <source>
        <dbReference type="EMBL" id="NUU79904.1"/>
    </source>
</evidence>
<dbReference type="Gene3D" id="3.90.1580.10">
    <property type="entry name" value="paralog of FGE (formylglycine-generating enzyme)"/>
    <property type="match status" value="1"/>
</dbReference>
<dbReference type="GO" id="GO:0120147">
    <property type="term" value="F:formylglycine-generating oxidase activity"/>
    <property type="evidence" value="ECO:0007669"/>
    <property type="project" value="TreeGrafter"/>
</dbReference>
<dbReference type="AlphaFoldDB" id="A0A7Y6C3I0"/>
<dbReference type="EMBL" id="JABMCB010000206">
    <property type="protein sequence ID" value="NUU79904.1"/>
    <property type="molecule type" value="Genomic_DNA"/>
</dbReference>